<keyword evidence="2" id="KW-0813">Transport</keyword>
<dbReference type="PROSITE" id="PS51257">
    <property type="entry name" value="PROKAR_LIPOPROTEIN"/>
    <property type="match status" value="1"/>
</dbReference>
<dbReference type="PANTHER" id="PTHR33376">
    <property type="match status" value="1"/>
</dbReference>
<proteinExistence type="inferred from homology"/>
<dbReference type="InterPro" id="IPR038404">
    <property type="entry name" value="TRAP_DctP_sf"/>
</dbReference>
<feature type="signal peptide" evidence="4">
    <location>
        <begin position="1"/>
        <end position="29"/>
    </location>
</feature>
<evidence type="ECO:0000256" key="3">
    <source>
        <dbReference type="ARBA" id="ARBA00022729"/>
    </source>
</evidence>
<dbReference type="CDD" id="cd13603">
    <property type="entry name" value="PBP2_TRAP_Siap_TeaA_like"/>
    <property type="match status" value="1"/>
</dbReference>
<protein>
    <submittedName>
        <fullName evidence="5">DctP family TRAP transporter solute-binding subunit</fullName>
    </submittedName>
</protein>
<dbReference type="PANTHER" id="PTHR33376:SF7">
    <property type="entry name" value="C4-DICARBOXYLATE-BINDING PROTEIN DCTB"/>
    <property type="match status" value="1"/>
</dbReference>
<dbReference type="EMBL" id="WKKF01000001">
    <property type="protein sequence ID" value="MRX53817.1"/>
    <property type="molecule type" value="Genomic_DNA"/>
</dbReference>
<dbReference type="Gene3D" id="3.40.190.170">
    <property type="entry name" value="Bacterial extracellular solute-binding protein, family 7"/>
    <property type="match status" value="1"/>
</dbReference>
<dbReference type="Proteomes" id="UP000441585">
    <property type="component" value="Unassembled WGS sequence"/>
</dbReference>
<organism evidence="5 6">
    <name type="scientific">Metabacillus idriensis</name>
    <dbReference type="NCBI Taxonomy" id="324768"/>
    <lineage>
        <taxon>Bacteria</taxon>
        <taxon>Bacillati</taxon>
        <taxon>Bacillota</taxon>
        <taxon>Bacilli</taxon>
        <taxon>Bacillales</taxon>
        <taxon>Bacillaceae</taxon>
        <taxon>Metabacillus</taxon>
    </lineage>
</organism>
<accession>A0A6I2M8T5</accession>
<evidence type="ECO:0000313" key="6">
    <source>
        <dbReference type="Proteomes" id="UP000441585"/>
    </source>
</evidence>
<dbReference type="GO" id="GO:0055085">
    <property type="term" value="P:transmembrane transport"/>
    <property type="evidence" value="ECO:0007669"/>
    <property type="project" value="InterPro"/>
</dbReference>
<evidence type="ECO:0000256" key="2">
    <source>
        <dbReference type="ARBA" id="ARBA00022448"/>
    </source>
</evidence>
<gene>
    <name evidence="5" type="ORF">GJU41_07510</name>
</gene>
<dbReference type="PIRSF" id="PIRSF006470">
    <property type="entry name" value="DctB"/>
    <property type="match status" value="1"/>
</dbReference>
<evidence type="ECO:0000256" key="4">
    <source>
        <dbReference type="SAM" id="SignalP"/>
    </source>
</evidence>
<evidence type="ECO:0000256" key="1">
    <source>
        <dbReference type="ARBA" id="ARBA00009023"/>
    </source>
</evidence>
<dbReference type="Pfam" id="PF03480">
    <property type="entry name" value="DctP"/>
    <property type="match status" value="1"/>
</dbReference>
<feature type="chain" id="PRO_5026316378" evidence="4">
    <location>
        <begin position="30"/>
        <end position="354"/>
    </location>
</feature>
<comment type="similarity">
    <text evidence="1">Belongs to the bacterial solute-binding protein 7 family.</text>
</comment>
<comment type="caution">
    <text evidence="5">The sequence shown here is derived from an EMBL/GenBank/DDBJ whole genome shotgun (WGS) entry which is preliminary data.</text>
</comment>
<name>A0A6I2M8T5_9BACI</name>
<dbReference type="NCBIfam" id="NF037995">
    <property type="entry name" value="TRAP_S1"/>
    <property type="match status" value="1"/>
</dbReference>
<dbReference type="InterPro" id="IPR004682">
    <property type="entry name" value="TRAP_DctP"/>
</dbReference>
<sequence length="354" mass="39733">MNNPMKRYRIYLFVSLFIALLLAGCGANSAGSEPSDSSNKVKDSEKMVIKLGHVTNDQSAIHKGSIKFKEIIEEESNGTMEVQVIPGGQLGNEKDLVESTQIGTIHMTIPSAAVLSNFVPKASVLTLPYIIEGKNEREKYEYFHKLAKTDVYKEIALQSNEAGLEIFPEAVWWVGDRHVTTKDKTIETPEKIRGLKIRTPDATAHTEPFRLLKANVTPMNITEVYMSLKTGTIEAQENSINQIYTNKFQEVQNVVNLTGHMTQNELPAVNLNWWKGLTEDQKKMITDAMAVSGEYMSELQLKANEEELNLLKESGMKVVDVDIDAYKAATKDTYKAFEDKLGNGYYEKIKDAQK</sequence>
<keyword evidence="6" id="KW-1185">Reference proteome</keyword>
<dbReference type="AlphaFoldDB" id="A0A6I2M8T5"/>
<dbReference type="NCBIfam" id="TIGR00787">
    <property type="entry name" value="dctP"/>
    <property type="match status" value="1"/>
</dbReference>
<dbReference type="GO" id="GO:0030288">
    <property type="term" value="C:outer membrane-bounded periplasmic space"/>
    <property type="evidence" value="ECO:0007669"/>
    <property type="project" value="InterPro"/>
</dbReference>
<reference evidence="5 6" key="1">
    <citation type="submission" date="2019-11" db="EMBL/GenBank/DDBJ databases">
        <title>Bacillus idriensis genome.</title>
        <authorList>
            <person name="Konopka E.N."/>
            <person name="Newman J.D."/>
        </authorList>
    </citation>
    <scope>NUCLEOTIDE SEQUENCE [LARGE SCALE GENOMIC DNA]</scope>
    <source>
        <strain evidence="5 6">DSM 19097</strain>
    </source>
</reference>
<dbReference type="InterPro" id="IPR018389">
    <property type="entry name" value="DctP_fam"/>
</dbReference>
<keyword evidence="3 4" id="KW-0732">Signal</keyword>
<evidence type="ECO:0000313" key="5">
    <source>
        <dbReference type="EMBL" id="MRX53817.1"/>
    </source>
</evidence>